<keyword evidence="1" id="KW-0812">Transmembrane</keyword>
<protein>
    <recommendedName>
        <fullName evidence="2">YdbS-like PH domain-containing protein</fullName>
    </recommendedName>
</protein>
<keyword evidence="1" id="KW-1133">Transmembrane helix</keyword>
<accession>A0A1F7YY13</accession>
<dbReference type="STRING" id="1802505.A3D01_02175"/>
<gene>
    <name evidence="3" type="ORF">A3D01_02175</name>
</gene>
<feature type="transmembrane region" description="Helical" evidence="1">
    <location>
        <begin position="38"/>
        <end position="57"/>
    </location>
</feature>
<keyword evidence="1" id="KW-0472">Membrane</keyword>
<name>A0A1F7YY13_9BACT</name>
<feature type="transmembrane region" description="Helical" evidence="1">
    <location>
        <begin position="77"/>
        <end position="96"/>
    </location>
</feature>
<dbReference type="PANTHER" id="PTHR37938:SF1">
    <property type="entry name" value="BLL0215 PROTEIN"/>
    <property type="match status" value="1"/>
</dbReference>
<dbReference type="InterPro" id="IPR005182">
    <property type="entry name" value="YdbS-like_PH"/>
</dbReference>
<comment type="caution">
    <text evidence="3">The sequence shown here is derived from an EMBL/GenBank/DDBJ whole genome shotgun (WGS) entry which is preliminary data.</text>
</comment>
<reference evidence="3 4" key="1">
    <citation type="journal article" date="2016" name="Nat. Commun.">
        <title>Thousands of microbial genomes shed light on interconnected biogeochemical processes in an aquifer system.</title>
        <authorList>
            <person name="Anantharaman K."/>
            <person name="Brown C.T."/>
            <person name="Hug L.A."/>
            <person name="Sharon I."/>
            <person name="Castelle C.J."/>
            <person name="Probst A.J."/>
            <person name="Thomas B.C."/>
            <person name="Singh A."/>
            <person name="Wilkins M.J."/>
            <person name="Karaoz U."/>
            <person name="Brodie E.L."/>
            <person name="Williams K.H."/>
            <person name="Hubbard S.S."/>
            <person name="Banfield J.F."/>
        </authorList>
    </citation>
    <scope>NUCLEOTIDE SEQUENCE [LARGE SCALE GENOMIC DNA]</scope>
</reference>
<evidence type="ECO:0000256" key="1">
    <source>
        <dbReference type="SAM" id="Phobius"/>
    </source>
</evidence>
<dbReference type="Proteomes" id="UP000177169">
    <property type="component" value="Unassembled WGS sequence"/>
</dbReference>
<sequence>MKNFRIFTKTKNSFEGQLPDEKTLKVVRMHWFTLVRQGVFMFFAFIPILVMIFTAGYSLEGDLQKFFLFLSSMLFLYWWYWVFYMATMYYLNIWIITDHRLIESEQLGMFRRNYTELNLTKIQDVSVNVEGFFETMLNIGTLEVQSAAAEKKFIMINVGDPLEVKETITRAYNSYIRTHPGKVEERLNV</sequence>
<evidence type="ECO:0000259" key="2">
    <source>
        <dbReference type="Pfam" id="PF03703"/>
    </source>
</evidence>
<dbReference type="EMBL" id="MGGR01000035">
    <property type="protein sequence ID" value="OGM32171.1"/>
    <property type="molecule type" value="Genomic_DNA"/>
</dbReference>
<dbReference type="Pfam" id="PF03703">
    <property type="entry name" value="bPH_2"/>
    <property type="match status" value="1"/>
</dbReference>
<evidence type="ECO:0000313" key="4">
    <source>
        <dbReference type="Proteomes" id="UP000177169"/>
    </source>
</evidence>
<evidence type="ECO:0000313" key="3">
    <source>
        <dbReference type="EMBL" id="OGM32171.1"/>
    </source>
</evidence>
<feature type="domain" description="YdbS-like PH" evidence="2">
    <location>
        <begin position="94"/>
        <end position="168"/>
    </location>
</feature>
<dbReference type="AlphaFoldDB" id="A0A1F7YY13"/>
<proteinExistence type="predicted"/>
<organism evidence="3 4">
    <name type="scientific">Candidatus Woesebacteria bacterium RIFCSPHIGHO2_02_FULL_39_13</name>
    <dbReference type="NCBI Taxonomy" id="1802505"/>
    <lineage>
        <taxon>Bacteria</taxon>
        <taxon>Candidatus Woeseibacteriota</taxon>
    </lineage>
</organism>
<dbReference type="PANTHER" id="PTHR37938">
    <property type="entry name" value="BLL0215 PROTEIN"/>
    <property type="match status" value="1"/>
</dbReference>